<dbReference type="InterPro" id="IPR029039">
    <property type="entry name" value="Flavoprotein-like_sf"/>
</dbReference>
<accession>A0A6P2LDC9</accession>
<dbReference type="Pfam" id="PF02525">
    <property type="entry name" value="Flavodoxin_2"/>
    <property type="match status" value="1"/>
</dbReference>
<gene>
    <name evidence="2" type="ORF">BLA13014_02916</name>
</gene>
<protein>
    <submittedName>
        <fullName evidence="2">FMN-dependent NADH-azoreductase 1</fullName>
    </submittedName>
</protein>
<dbReference type="PANTHER" id="PTHR43741">
    <property type="entry name" value="FMN-DEPENDENT NADH-AZOREDUCTASE 1"/>
    <property type="match status" value="1"/>
</dbReference>
<evidence type="ECO:0000313" key="2">
    <source>
        <dbReference type="EMBL" id="VWB64958.1"/>
    </source>
</evidence>
<dbReference type="InterPro" id="IPR003680">
    <property type="entry name" value="Flavodoxin_fold"/>
</dbReference>
<dbReference type="RefSeq" id="WP_235996037.1">
    <property type="nucleotide sequence ID" value="NZ_CABVQC010000017.1"/>
</dbReference>
<organism evidence="2 3">
    <name type="scientific">Burkholderia aenigmatica</name>
    <dbReference type="NCBI Taxonomy" id="2015348"/>
    <lineage>
        <taxon>Bacteria</taxon>
        <taxon>Pseudomonadati</taxon>
        <taxon>Pseudomonadota</taxon>
        <taxon>Betaproteobacteria</taxon>
        <taxon>Burkholderiales</taxon>
        <taxon>Burkholderiaceae</taxon>
        <taxon>Burkholderia</taxon>
        <taxon>Burkholderia cepacia complex</taxon>
    </lineage>
</organism>
<dbReference type="Gene3D" id="3.40.50.360">
    <property type="match status" value="1"/>
</dbReference>
<proteinExistence type="predicted"/>
<sequence length="95" mass="10138">MIWPQVTFRYGESGVTGTLESKQVYLVTASGGVYSDGPYAPFDYQTGYLKHLLGFIGLTDVRELRVEGTSQGAEAAQAAIAKTGQALHALVEQVG</sequence>
<feature type="domain" description="Flavodoxin-like fold" evidence="1">
    <location>
        <begin position="3"/>
        <end position="89"/>
    </location>
</feature>
<dbReference type="Proteomes" id="UP000494261">
    <property type="component" value="Unassembled WGS sequence"/>
</dbReference>
<dbReference type="InterPro" id="IPR050104">
    <property type="entry name" value="FMN-dep_NADH:Q_OxRdtase_AzoR1"/>
</dbReference>
<dbReference type="PANTHER" id="PTHR43741:SF2">
    <property type="entry name" value="FMN-DEPENDENT NADH:QUINONE OXIDOREDUCTASE"/>
    <property type="match status" value="1"/>
</dbReference>
<dbReference type="EMBL" id="CABVQC010000017">
    <property type="protein sequence ID" value="VWB64958.1"/>
    <property type="molecule type" value="Genomic_DNA"/>
</dbReference>
<reference evidence="2 3" key="1">
    <citation type="submission" date="2019-09" db="EMBL/GenBank/DDBJ databases">
        <authorList>
            <person name="Depoorter E."/>
        </authorList>
    </citation>
    <scope>NUCLEOTIDE SEQUENCE [LARGE SCALE GENOMIC DNA]</scope>
    <source>
        <strain evidence="2">LMG 13014</strain>
    </source>
</reference>
<name>A0A6P2LDC9_9BURK</name>
<evidence type="ECO:0000259" key="1">
    <source>
        <dbReference type="Pfam" id="PF02525"/>
    </source>
</evidence>
<evidence type="ECO:0000313" key="3">
    <source>
        <dbReference type="Proteomes" id="UP000494261"/>
    </source>
</evidence>
<dbReference type="AlphaFoldDB" id="A0A6P2LDC9"/>
<dbReference type="SUPFAM" id="SSF52218">
    <property type="entry name" value="Flavoproteins"/>
    <property type="match status" value="1"/>
</dbReference>